<evidence type="ECO:0000256" key="2">
    <source>
        <dbReference type="ARBA" id="ARBA00023002"/>
    </source>
</evidence>
<accession>A0A383D5H4</accession>
<dbReference type="InterPro" id="IPR002347">
    <property type="entry name" value="SDR_fam"/>
</dbReference>
<name>A0A383D5H4_9ZZZZ</name>
<dbReference type="Gene3D" id="3.40.50.720">
    <property type="entry name" value="NAD(P)-binding Rossmann-like Domain"/>
    <property type="match status" value="1"/>
</dbReference>
<evidence type="ECO:0000256" key="1">
    <source>
        <dbReference type="ARBA" id="ARBA00006484"/>
    </source>
</evidence>
<evidence type="ECO:0000313" key="3">
    <source>
        <dbReference type="EMBL" id="SVE39574.1"/>
    </source>
</evidence>
<dbReference type="GO" id="GO:0016491">
    <property type="term" value="F:oxidoreductase activity"/>
    <property type="evidence" value="ECO:0007669"/>
    <property type="project" value="UniProtKB-KW"/>
</dbReference>
<dbReference type="PANTHER" id="PTHR43669:SF14">
    <property type="entry name" value="OXIDOREDUCTASE"/>
    <property type="match status" value="1"/>
</dbReference>
<feature type="non-terminal residue" evidence="3">
    <location>
        <position position="98"/>
    </location>
</feature>
<dbReference type="SUPFAM" id="SSF51735">
    <property type="entry name" value="NAD(P)-binding Rossmann-fold domains"/>
    <property type="match status" value="1"/>
</dbReference>
<keyword evidence="2" id="KW-0560">Oxidoreductase</keyword>
<dbReference type="Pfam" id="PF00106">
    <property type="entry name" value="adh_short"/>
    <property type="match status" value="1"/>
</dbReference>
<reference evidence="3" key="1">
    <citation type="submission" date="2018-05" db="EMBL/GenBank/DDBJ databases">
        <authorList>
            <person name="Lanie J.A."/>
            <person name="Ng W.-L."/>
            <person name="Kazmierczak K.M."/>
            <person name="Andrzejewski T.M."/>
            <person name="Davidsen T.M."/>
            <person name="Wayne K.J."/>
            <person name="Tettelin H."/>
            <person name="Glass J.I."/>
            <person name="Rusch D."/>
            <person name="Podicherti R."/>
            <person name="Tsui H.-C.T."/>
            <person name="Winkler M.E."/>
        </authorList>
    </citation>
    <scope>NUCLEOTIDE SEQUENCE</scope>
</reference>
<dbReference type="EMBL" id="UINC01214371">
    <property type="protein sequence ID" value="SVE39574.1"/>
    <property type="molecule type" value="Genomic_DNA"/>
</dbReference>
<organism evidence="3">
    <name type="scientific">marine metagenome</name>
    <dbReference type="NCBI Taxonomy" id="408172"/>
    <lineage>
        <taxon>unclassified sequences</taxon>
        <taxon>metagenomes</taxon>
        <taxon>ecological metagenomes</taxon>
    </lineage>
</organism>
<sequence>MGSTTARLFGAEGAAVCVADLHLEKAEAVAEQIREAGSQALAVRLDVRNAAQWNGAVADAERVFGHLDTLCSFAGANHRVSFDMQTEEMWRRILDINL</sequence>
<comment type="similarity">
    <text evidence="1">Belongs to the short-chain dehydrogenases/reductases (SDR) family.</text>
</comment>
<dbReference type="AlphaFoldDB" id="A0A383D5H4"/>
<protein>
    <submittedName>
        <fullName evidence="3">Uncharacterized protein</fullName>
    </submittedName>
</protein>
<dbReference type="InterPro" id="IPR036291">
    <property type="entry name" value="NAD(P)-bd_dom_sf"/>
</dbReference>
<dbReference type="CDD" id="cd05233">
    <property type="entry name" value="SDR_c"/>
    <property type="match status" value="1"/>
</dbReference>
<gene>
    <name evidence="3" type="ORF">METZ01_LOCUS492428</name>
</gene>
<dbReference type="PANTHER" id="PTHR43669">
    <property type="entry name" value="5-KETO-D-GLUCONATE 5-REDUCTASE"/>
    <property type="match status" value="1"/>
</dbReference>
<proteinExistence type="inferred from homology"/>